<keyword evidence="1" id="KW-0812">Transmembrane</keyword>
<reference evidence="3 4" key="1">
    <citation type="journal article" date="2012" name="New Phytol.">
        <title>Insight into trade-off between wood decay and parasitism from the genome of a fungal forest pathogen.</title>
        <authorList>
            <person name="Olson A."/>
            <person name="Aerts A."/>
            <person name="Asiegbu F."/>
            <person name="Belbahri L."/>
            <person name="Bouzid O."/>
            <person name="Broberg A."/>
            <person name="Canback B."/>
            <person name="Coutinho P.M."/>
            <person name="Cullen D."/>
            <person name="Dalman K."/>
            <person name="Deflorio G."/>
            <person name="van Diepen L.T."/>
            <person name="Dunand C."/>
            <person name="Duplessis S."/>
            <person name="Durling M."/>
            <person name="Gonthier P."/>
            <person name="Grimwood J."/>
            <person name="Fossdal C.G."/>
            <person name="Hansson D."/>
            <person name="Henrissat B."/>
            <person name="Hietala A."/>
            <person name="Himmelstrand K."/>
            <person name="Hoffmeister D."/>
            <person name="Hogberg N."/>
            <person name="James T.Y."/>
            <person name="Karlsson M."/>
            <person name="Kohler A."/>
            <person name="Kues U."/>
            <person name="Lee Y.H."/>
            <person name="Lin Y.C."/>
            <person name="Lind M."/>
            <person name="Lindquist E."/>
            <person name="Lombard V."/>
            <person name="Lucas S."/>
            <person name="Lunden K."/>
            <person name="Morin E."/>
            <person name="Murat C."/>
            <person name="Park J."/>
            <person name="Raffaello T."/>
            <person name="Rouze P."/>
            <person name="Salamov A."/>
            <person name="Schmutz J."/>
            <person name="Solheim H."/>
            <person name="Stahlberg J."/>
            <person name="Velez H."/>
            <person name="de Vries R.P."/>
            <person name="Wiebenga A."/>
            <person name="Woodward S."/>
            <person name="Yakovlev I."/>
            <person name="Garbelotto M."/>
            <person name="Martin F."/>
            <person name="Grigoriev I.V."/>
            <person name="Stenlid J."/>
        </authorList>
    </citation>
    <scope>NUCLEOTIDE SEQUENCE [LARGE SCALE GENOMIC DNA]</scope>
    <source>
        <strain evidence="3 4">TC 32-1</strain>
    </source>
</reference>
<feature type="domain" description="DUF6533" evidence="2">
    <location>
        <begin position="12"/>
        <end position="59"/>
    </location>
</feature>
<accession>W4K917</accession>
<dbReference type="RefSeq" id="XP_009546845.1">
    <property type="nucleotide sequence ID" value="XM_009548550.1"/>
</dbReference>
<feature type="transmembrane region" description="Helical" evidence="1">
    <location>
        <begin position="114"/>
        <end position="132"/>
    </location>
</feature>
<dbReference type="InterPro" id="IPR045340">
    <property type="entry name" value="DUF6533"/>
</dbReference>
<dbReference type="InParanoid" id="W4K917"/>
<evidence type="ECO:0000256" key="1">
    <source>
        <dbReference type="SAM" id="Phobius"/>
    </source>
</evidence>
<dbReference type="Proteomes" id="UP000030671">
    <property type="component" value="Unassembled WGS sequence"/>
</dbReference>
<organism evidence="3 4">
    <name type="scientific">Heterobasidion irregulare (strain TC 32-1)</name>
    <dbReference type="NCBI Taxonomy" id="747525"/>
    <lineage>
        <taxon>Eukaryota</taxon>
        <taxon>Fungi</taxon>
        <taxon>Dikarya</taxon>
        <taxon>Basidiomycota</taxon>
        <taxon>Agaricomycotina</taxon>
        <taxon>Agaricomycetes</taxon>
        <taxon>Russulales</taxon>
        <taxon>Bondarzewiaceae</taxon>
        <taxon>Heterobasidion</taxon>
        <taxon>Heterobasidion annosum species complex</taxon>
    </lineage>
</organism>
<gene>
    <name evidence="3" type="ORF">HETIRDRAFT_451857</name>
</gene>
<keyword evidence="1" id="KW-1133">Transmembrane helix</keyword>
<feature type="transmembrane region" description="Helical" evidence="1">
    <location>
        <begin position="9"/>
        <end position="28"/>
    </location>
</feature>
<dbReference type="AlphaFoldDB" id="W4K917"/>
<dbReference type="GeneID" id="20676206"/>
<dbReference type="Pfam" id="PF20151">
    <property type="entry name" value="DUF6533"/>
    <property type="match status" value="1"/>
</dbReference>
<evidence type="ECO:0000313" key="3">
    <source>
        <dbReference type="EMBL" id="ETW82317.1"/>
    </source>
</evidence>
<dbReference type="EMBL" id="KI925458">
    <property type="protein sequence ID" value="ETW82317.1"/>
    <property type="molecule type" value="Genomic_DNA"/>
</dbReference>
<feature type="transmembrane region" description="Helical" evidence="1">
    <location>
        <begin position="48"/>
        <end position="70"/>
    </location>
</feature>
<evidence type="ECO:0000259" key="2">
    <source>
        <dbReference type="Pfam" id="PF20151"/>
    </source>
</evidence>
<evidence type="ECO:0000313" key="4">
    <source>
        <dbReference type="Proteomes" id="UP000030671"/>
    </source>
</evidence>
<dbReference type="HOGENOM" id="CLU_035509_11_3_1"/>
<keyword evidence="4" id="KW-1185">Reference proteome</keyword>
<protein>
    <recommendedName>
        <fullName evidence="2">DUF6533 domain-containing protein</fullName>
    </recommendedName>
</protein>
<proteinExistence type="predicted"/>
<sequence>MDIIWRTNLVSYFHVCAATILASVYDYVLTFRREIEHIWGSRLSVAKILFFLTRYSAFLDITVMMCFLFVKHPSGPECSLLFKLFAWLVSWGLALSELLIILRTWALWACDRRIGIGLGLLLTVGQIVNCVADARFQQSLTFEPMANFLSHVDRGCVMTGGSRILLVGWGLLIAFDTPVSLANVVIVSVAPAEYTNLLASVQRVLYGIFPSRILLNIRQASQMHDEPTSRWSQVLGPGLSFARYDADDDRVHEEGEQ</sequence>
<name>W4K917_HETIT</name>
<keyword evidence="1" id="KW-0472">Membrane</keyword>
<dbReference type="KEGG" id="hir:HETIRDRAFT_451857"/>
<dbReference type="OrthoDB" id="3350812at2759"/>
<feature type="transmembrane region" description="Helical" evidence="1">
    <location>
        <begin position="82"/>
        <end position="102"/>
    </location>
</feature>